<proteinExistence type="predicted"/>
<name>A0A224VH69_9LACO</name>
<dbReference type="Proteomes" id="UP000294668">
    <property type="component" value="Unassembled WGS sequence"/>
</dbReference>
<organism evidence="2 4">
    <name type="scientific">Lentilactobacillus parakefiri</name>
    <dbReference type="NCBI Taxonomy" id="152332"/>
    <lineage>
        <taxon>Bacteria</taxon>
        <taxon>Bacillati</taxon>
        <taxon>Bacillota</taxon>
        <taxon>Bacilli</taxon>
        <taxon>Lactobacillales</taxon>
        <taxon>Lactobacillaceae</taxon>
        <taxon>Lentilactobacillus</taxon>
    </lineage>
</organism>
<protein>
    <recommendedName>
        <fullName evidence="6">Alkaline shock response membrane anchor protein AmaP</fullName>
    </recommendedName>
</protein>
<dbReference type="NCBIfam" id="NF033218">
    <property type="entry name" value="anchor_AmaP"/>
    <property type="match status" value="1"/>
</dbReference>
<gene>
    <name evidence="3" type="ORF">C5L28_002641</name>
    <name evidence="2" type="ORF">LPKJCM_00995</name>
</gene>
<evidence type="ECO:0000313" key="2">
    <source>
        <dbReference type="EMBL" id="GAW71892.1"/>
    </source>
</evidence>
<evidence type="ECO:0000313" key="5">
    <source>
        <dbReference type="Proteomes" id="UP000294668"/>
    </source>
</evidence>
<dbReference type="RefSeq" id="WP_057962623.1">
    <property type="nucleotide sequence ID" value="NZ_BAAAXO010000015.1"/>
</dbReference>
<reference evidence="3" key="3">
    <citation type="submission" date="2019-02" db="EMBL/GenBank/DDBJ databases">
        <authorList>
            <person name="Buron G."/>
            <person name="Chaylann A."/>
            <person name="Dolejs I."/>
            <person name="Forster J."/>
            <person name="Miks M.H."/>
        </authorList>
    </citation>
    <scope>NUCLEOTIDE SEQUENCE</scope>
    <source>
        <strain evidence="3">DSM 10551</strain>
    </source>
</reference>
<dbReference type="OrthoDB" id="2324977at2"/>
<keyword evidence="5" id="KW-1185">Reference proteome</keyword>
<evidence type="ECO:0008006" key="6">
    <source>
        <dbReference type="Google" id="ProtNLM"/>
    </source>
</evidence>
<reference evidence="3 5" key="2">
    <citation type="journal article" date="2019" name="Appl. Microbiol. Biotechnol.">
        <title>Uncovering carbohydrate metabolism through a genotype-phenotype association study of 56 lactic acid bacteria genomes.</title>
        <authorList>
            <person name="Buron-Moles G."/>
            <person name="Chailyan A."/>
            <person name="Dolejs I."/>
            <person name="Forster J."/>
            <person name="Miks M.H."/>
        </authorList>
    </citation>
    <scope>NUCLEOTIDE SEQUENCE [LARGE SCALE GENOMIC DNA]</scope>
    <source>
        <strain evidence="3 5">DSM 10551</strain>
    </source>
</reference>
<evidence type="ECO:0000313" key="4">
    <source>
        <dbReference type="Proteomes" id="UP000214739"/>
    </source>
</evidence>
<keyword evidence="1" id="KW-1133">Transmembrane helix</keyword>
<evidence type="ECO:0000256" key="1">
    <source>
        <dbReference type="SAM" id="Phobius"/>
    </source>
</evidence>
<dbReference type="EMBL" id="PUFL01000016">
    <property type="protein sequence ID" value="TDG94504.1"/>
    <property type="molecule type" value="Genomic_DNA"/>
</dbReference>
<comment type="caution">
    <text evidence="2">The sequence shown here is derived from an EMBL/GenBank/DDBJ whole genome shotgun (WGS) entry which is preliminary data.</text>
</comment>
<sequence>MNKFSKLIIWIVSLIGIGQSIWLVGLVVPIDHLSPVVVQTIQTDTPWIMVSAVIVSVVVALVSLIMLLIALFAPRKADQLQFVSPQGRLSISKAAVEKILQNRVMTQNNVNNVVVKLRLRTRNRVVRVSVKAVDKLNQDLVKLGEAIQNNIAEEIQQLMNVEVKKVRVKVIPFEASTKREKASRPRVV</sequence>
<dbReference type="AlphaFoldDB" id="A0A224VH69"/>
<dbReference type="Proteomes" id="UP000214739">
    <property type="component" value="Unassembled WGS sequence"/>
</dbReference>
<evidence type="ECO:0000313" key="3">
    <source>
        <dbReference type="EMBL" id="TDG94504.1"/>
    </source>
</evidence>
<dbReference type="EMBL" id="BDGB01000045">
    <property type="protein sequence ID" value="GAW71892.1"/>
    <property type="molecule type" value="Genomic_DNA"/>
</dbReference>
<keyword evidence="1" id="KW-0472">Membrane</keyword>
<feature type="transmembrane region" description="Helical" evidence="1">
    <location>
        <begin position="48"/>
        <end position="73"/>
    </location>
</feature>
<feature type="transmembrane region" description="Helical" evidence="1">
    <location>
        <begin position="7"/>
        <end position="28"/>
    </location>
</feature>
<keyword evidence="1" id="KW-0812">Transmembrane</keyword>
<reference evidence="2 4" key="1">
    <citation type="journal article" date="2017" name="Biosci Microbiota Food Health">
        <title>Genomic characterization reconfirms the taxonomic status of Lactobacillus parakefiri.</title>
        <authorList>
            <person name="Tanizawa Y."/>
            <person name="Kobayashi H."/>
            <person name="Kaminuma E."/>
            <person name="Sakamoto M."/>
            <person name="Ohkuma M."/>
            <person name="Nakamura Y."/>
            <person name="Arita M."/>
            <person name="Tohno M."/>
        </authorList>
    </citation>
    <scope>NUCLEOTIDE SEQUENCE [LARGE SCALE GENOMIC DNA]</scope>
    <source>
        <strain evidence="2 4">JCM 8573</strain>
    </source>
</reference>
<accession>A0A224VH69</accession>